<proteinExistence type="predicted"/>
<feature type="domain" description="PAS" evidence="7">
    <location>
        <begin position="11"/>
        <end position="86"/>
    </location>
</feature>
<dbReference type="NCBIfam" id="TIGR00229">
    <property type="entry name" value="sensory_box"/>
    <property type="match status" value="3"/>
</dbReference>
<dbReference type="Gene3D" id="3.30.450.20">
    <property type="entry name" value="PAS domain"/>
    <property type="match status" value="4"/>
</dbReference>
<dbReference type="Proteomes" id="UP000288212">
    <property type="component" value="Unassembled WGS sequence"/>
</dbReference>
<evidence type="ECO:0000256" key="4">
    <source>
        <dbReference type="ARBA" id="ARBA00022553"/>
    </source>
</evidence>
<evidence type="ECO:0000313" key="11">
    <source>
        <dbReference type="Proteomes" id="UP000288212"/>
    </source>
</evidence>
<keyword evidence="11" id="KW-1185">Reference proteome</keyword>
<dbReference type="SUPFAM" id="SSF55785">
    <property type="entry name" value="PYP-like sensor domain (PAS domain)"/>
    <property type="match status" value="4"/>
</dbReference>
<accession>A0A432VUC6</accession>
<dbReference type="Pfam" id="PF08447">
    <property type="entry name" value="PAS_3"/>
    <property type="match status" value="4"/>
</dbReference>
<reference evidence="10 11" key="1">
    <citation type="journal article" date="2011" name="Front. Microbiol.">
        <title>Genomic signatures of strain selection and enhancement in Bacillus atrophaeus var. globigii, a historical biowarfare simulant.</title>
        <authorList>
            <person name="Gibbons H.S."/>
            <person name="Broomall S.M."/>
            <person name="McNew L.A."/>
            <person name="Daligault H."/>
            <person name="Chapman C."/>
            <person name="Bruce D."/>
            <person name="Karavis M."/>
            <person name="Krepps M."/>
            <person name="McGregor P.A."/>
            <person name="Hong C."/>
            <person name="Park K.H."/>
            <person name="Akmal A."/>
            <person name="Feldman A."/>
            <person name="Lin J.S."/>
            <person name="Chang W.E."/>
            <person name="Higgs B.W."/>
            <person name="Demirev P."/>
            <person name="Lindquist J."/>
            <person name="Liem A."/>
            <person name="Fochler E."/>
            <person name="Read T.D."/>
            <person name="Tapia R."/>
            <person name="Johnson S."/>
            <person name="Bishop-Lilly K.A."/>
            <person name="Detter C."/>
            <person name="Han C."/>
            <person name="Sozhamannan S."/>
            <person name="Rosenzweig C.N."/>
            <person name="Skowronski E.W."/>
        </authorList>
    </citation>
    <scope>NUCLEOTIDE SEQUENCE [LARGE SCALE GENOMIC DNA]</scope>
    <source>
        <strain evidence="10 11">AK5</strain>
    </source>
</reference>
<evidence type="ECO:0000256" key="6">
    <source>
        <dbReference type="ARBA" id="ARBA00022777"/>
    </source>
</evidence>
<dbReference type="NCBIfam" id="TIGR00254">
    <property type="entry name" value="GGDEF"/>
    <property type="match status" value="1"/>
</dbReference>
<feature type="domain" description="GGDEF" evidence="9">
    <location>
        <begin position="551"/>
        <end position="683"/>
    </location>
</feature>
<dbReference type="AlphaFoldDB" id="A0A432VUC6"/>
<evidence type="ECO:0000259" key="8">
    <source>
        <dbReference type="PROSITE" id="PS50113"/>
    </source>
</evidence>
<dbReference type="InterPro" id="IPR052162">
    <property type="entry name" value="Sensor_kinase/Photoreceptor"/>
</dbReference>
<dbReference type="InterPro" id="IPR029787">
    <property type="entry name" value="Nucleotide_cyclase"/>
</dbReference>
<dbReference type="OrthoDB" id="5620448at2"/>
<dbReference type="PANTHER" id="PTHR43304">
    <property type="entry name" value="PHYTOCHROME-LIKE PROTEIN CPH1"/>
    <property type="match status" value="1"/>
</dbReference>
<dbReference type="PROSITE" id="PS50113">
    <property type="entry name" value="PAC"/>
    <property type="match status" value="2"/>
</dbReference>
<keyword evidence="5" id="KW-0808">Transferase</keyword>
<comment type="catalytic activity">
    <reaction evidence="1">
        <text>ATP + protein L-histidine = ADP + protein N-phospho-L-histidine.</text>
        <dbReference type="EC" id="2.7.13.3"/>
    </reaction>
</comment>
<dbReference type="CDD" id="cd00130">
    <property type="entry name" value="PAS"/>
    <property type="match status" value="3"/>
</dbReference>
<feature type="domain" description="PAS" evidence="7">
    <location>
        <begin position="419"/>
        <end position="466"/>
    </location>
</feature>
<evidence type="ECO:0000256" key="5">
    <source>
        <dbReference type="ARBA" id="ARBA00022679"/>
    </source>
</evidence>
<comment type="cofactor">
    <cofactor evidence="2">
        <name>Mg(2+)</name>
        <dbReference type="ChEBI" id="CHEBI:18420"/>
    </cofactor>
</comment>
<comment type="caution">
    <text evidence="10">The sequence shown here is derived from an EMBL/GenBank/DDBJ whole genome shotgun (WGS) entry which is preliminary data.</text>
</comment>
<evidence type="ECO:0000256" key="3">
    <source>
        <dbReference type="ARBA" id="ARBA00012438"/>
    </source>
</evidence>
<keyword evidence="6" id="KW-0418">Kinase</keyword>
<dbReference type="FunFam" id="3.30.70.270:FF:000001">
    <property type="entry name" value="Diguanylate cyclase domain protein"/>
    <property type="match status" value="1"/>
</dbReference>
<evidence type="ECO:0000259" key="7">
    <source>
        <dbReference type="PROSITE" id="PS50112"/>
    </source>
</evidence>
<dbReference type="InterPro" id="IPR000160">
    <property type="entry name" value="GGDEF_dom"/>
</dbReference>
<protein>
    <recommendedName>
        <fullName evidence="3">histidine kinase</fullName>
        <ecNumber evidence="3">2.7.13.3</ecNumber>
    </recommendedName>
</protein>
<dbReference type="Gene3D" id="2.10.70.100">
    <property type="match status" value="1"/>
</dbReference>
<evidence type="ECO:0000259" key="9">
    <source>
        <dbReference type="PROSITE" id="PS50887"/>
    </source>
</evidence>
<dbReference type="InterPro" id="IPR000700">
    <property type="entry name" value="PAS-assoc_C"/>
</dbReference>
<evidence type="ECO:0000256" key="2">
    <source>
        <dbReference type="ARBA" id="ARBA00001946"/>
    </source>
</evidence>
<dbReference type="PROSITE" id="PS50112">
    <property type="entry name" value="PAS"/>
    <property type="match status" value="3"/>
</dbReference>
<dbReference type="PANTHER" id="PTHR43304:SF1">
    <property type="entry name" value="PAC DOMAIN-CONTAINING PROTEIN"/>
    <property type="match status" value="1"/>
</dbReference>
<dbReference type="SMART" id="SM00267">
    <property type="entry name" value="GGDEF"/>
    <property type="match status" value="1"/>
</dbReference>
<dbReference type="EC" id="2.7.13.3" evidence="3"/>
<dbReference type="RefSeq" id="WP_126792113.1">
    <property type="nucleotide sequence ID" value="NZ_PIPI01000003.1"/>
</dbReference>
<dbReference type="InterPro" id="IPR013655">
    <property type="entry name" value="PAS_fold_3"/>
</dbReference>
<dbReference type="InterPro" id="IPR001610">
    <property type="entry name" value="PAC"/>
</dbReference>
<dbReference type="InterPro" id="IPR000014">
    <property type="entry name" value="PAS"/>
</dbReference>
<dbReference type="GO" id="GO:0004673">
    <property type="term" value="F:protein histidine kinase activity"/>
    <property type="evidence" value="ECO:0007669"/>
    <property type="project" value="UniProtKB-EC"/>
</dbReference>
<dbReference type="Gene3D" id="3.30.70.270">
    <property type="match status" value="1"/>
</dbReference>
<dbReference type="PROSITE" id="PS50887">
    <property type="entry name" value="GGDEF"/>
    <property type="match status" value="1"/>
</dbReference>
<dbReference type="CDD" id="cd01949">
    <property type="entry name" value="GGDEF"/>
    <property type="match status" value="1"/>
</dbReference>
<keyword evidence="4" id="KW-0597">Phosphoprotein</keyword>
<sequence length="683" mass="78636">MQNQSHFKAVSQQHILDILHNSEIGLWEWDMQNDINQINERWAAMIGYTVEEISPLTFTRFESLIHPDDLPIIHAALEAKQAVPERLFSCVFRMQHKQGRWVWIKARGDFSQFESGKPVAMAGVHFEVTELMGKIELERVVYQQLDELMAGTRVAFYSYEPTPPYHLNYVSPNLTADFGLSMHSGDINTDWHQRLHPDERDYVIAEFRQFMASKRRTDLIRTFRMRDKNGVYQYIEDHCHKVIENGEVVRVVGSAQNVQEFMDQDRLLKRIADVALGLLYKFVRAPDGTVSFPFANKSIFDIYGVTAEQVAEDASSVFAAIHPDDVQRVAESIEESAQTLLPWDCEYRVIRGDSTMWVHGQSVPELESDGSIAWYGMIMDITEAKHTEQQLREYQFQLERAQEIAKLGHWRANMSSGELFWSDTIFAIFGFDKQDITPSLDLFNSCVHPEDIEAVRESERVAMETGLHNVEHRIIRPDGEIRWVHELADYTQTESNGRYLTGTVRDITETKLLELELRKLSDTDALTQIDNRRSFFLKALPMLNRQNRIQQPISVIMFDIDEFKRVNDLRGHSAGDQVLIKVSAAVRSRLRGMDLFARLGGEEFIVLAESITCEQAVNVAEQLRHLVSQLEIKLDRDNVFKVTASFGVAERLLDESLDDLMIRVDKAMYRAKQTGRNRVAVAD</sequence>
<organism evidence="10 11">
    <name type="scientific">Aliidiomarina haloalkalitolerans</name>
    <dbReference type="NCBI Taxonomy" id="859059"/>
    <lineage>
        <taxon>Bacteria</taxon>
        <taxon>Pseudomonadati</taxon>
        <taxon>Pseudomonadota</taxon>
        <taxon>Gammaproteobacteria</taxon>
        <taxon>Alteromonadales</taxon>
        <taxon>Idiomarinaceae</taxon>
        <taxon>Aliidiomarina</taxon>
    </lineage>
</organism>
<dbReference type="Pfam" id="PF00990">
    <property type="entry name" value="GGDEF"/>
    <property type="match status" value="1"/>
</dbReference>
<dbReference type="InterPro" id="IPR035965">
    <property type="entry name" value="PAS-like_dom_sf"/>
</dbReference>
<dbReference type="SMART" id="SM00086">
    <property type="entry name" value="PAC"/>
    <property type="match status" value="4"/>
</dbReference>
<feature type="domain" description="PAC" evidence="8">
    <location>
        <begin position="341"/>
        <end position="393"/>
    </location>
</feature>
<gene>
    <name evidence="10" type="ORF">CWE06_05845</name>
</gene>
<feature type="domain" description="PAC" evidence="8">
    <location>
        <begin position="468"/>
        <end position="519"/>
    </location>
</feature>
<evidence type="ECO:0000313" key="10">
    <source>
        <dbReference type="EMBL" id="RUO20146.1"/>
    </source>
</evidence>
<evidence type="ECO:0000256" key="1">
    <source>
        <dbReference type="ARBA" id="ARBA00000085"/>
    </source>
</evidence>
<dbReference type="SMART" id="SM00091">
    <property type="entry name" value="PAS"/>
    <property type="match status" value="3"/>
</dbReference>
<name>A0A432VUC6_9GAMM</name>
<dbReference type="InterPro" id="IPR043128">
    <property type="entry name" value="Rev_trsase/Diguanyl_cyclase"/>
</dbReference>
<feature type="domain" description="PAS" evidence="7">
    <location>
        <begin position="282"/>
        <end position="340"/>
    </location>
</feature>
<dbReference type="EMBL" id="PIPI01000003">
    <property type="protein sequence ID" value="RUO20146.1"/>
    <property type="molecule type" value="Genomic_DNA"/>
</dbReference>
<dbReference type="SUPFAM" id="SSF55073">
    <property type="entry name" value="Nucleotide cyclase"/>
    <property type="match status" value="1"/>
</dbReference>